<proteinExistence type="predicted"/>
<name>A0A7Y0L781_9FIRM</name>
<reference evidence="2 3" key="1">
    <citation type="submission" date="2020-04" db="EMBL/GenBank/DDBJ databases">
        <authorList>
            <person name="Zhang R."/>
            <person name="Schippers A."/>
        </authorList>
    </citation>
    <scope>NUCLEOTIDE SEQUENCE [LARGE SCALE GENOMIC DNA]</scope>
    <source>
        <strain evidence="2 3">DSM 109850</strain>
    </source>
</reference>
<evidence type="ECO:0000259" key="1">
    <source>
        <dbReference type="Pfam" id="PF01841"/>
    </source>
</evidence>
<feature type="domain" description="Transglutaminase-like" evidence="1">
    <location>
        <begin position="54"/>
        <end position="150"/>
    </location>
</feature>
<organism evidence="2 3">
    <name type="scientific">Sulfobacillus harzensis</name>
    <dbReference type="NCBI Taxonomy" id="2729629"/>
    <lineage>
        <taxon>Bacteria</taxon>
        <taxon>Bacillati</taxon>
        <taxon>Bacillota</taxon>
        <taxon>Clostridia</taxon>
        <taxon>Eubacteriales</taxon>
        <taxon>Clostridiales Family XVII. Incertae Sedis</taxon>
        <taxon>Sulfobacillus</taxon>
    </lineage>
</organism>
<comment type="caution">
    <text evidence="2">The sequence shown here is derived from an EMBL/GenBank/DDBJ whole genome shotgun (WGS) entry which is preliminary data.</text>
</comment>
<protein>
    <submittedName>
        <fullName evidence="2">Transglutaminase domain-containing protein</fullName>
    </submittedName>
</protein>
<dbReference type="RefSeq" id="WP_169101229.1">
    <property type="nucleotide sequence ID" value="NZ_JABBVZ010000063.1"/>
</dbReference>
<dbReference type="InterPro" id="IPR038765">
    <property type="entry name" value="Papain-like_cys_pep_sf"/>
</dbReference>
<evidence type="ECO:0000313" key="3">
    <source>
        <dbReference type="Proteomes" id="UP000533476"/>
    </source>
</evidence>
<dbReference type="InterPro" id="IPR002931">
    <property type="entry name" value="Transglutaminase-like"/>
</dbReference>
<dbReference type="Pfam" id="PF01841">
    <property type="entry name" value="Transglut_core"/>
    <property type="match status" value="1"/>
</dbReference>
<dbReference type="SUPFAM" id="SSF54001">
    <property type="entry name" value="Cysteine proteinases"/>
    <property type="match status" value="1"/>
</dbReference>
<gene>
    <name evidence="2" type="ORF">HIJ39_15335</name>
</gene>
<dbReference type="EMBL" id="JABBVZ010000063">
    <property type="protein sequence ID" value="NMP23715.1"/>
    <property type="molecule type" value="Genomic_DNA"/>
</dbReference>
<dbReference type="Proteomes" id="UP000533476">
    <property type="component" value="Unassembled WGS sequence"/>
</dbReference>
<sequence length="384" mass="44588">MIRPYRWRLLEYQHQEQSPAYSLYHWANEPDLRRRLREATRLEEELRQIPTQWGQILRLMDWVHHLSHHQGWNEAPDLSGLGLLRGAQEGSVTFRCVEFAHMLQQVLAAFAFPARVIGLRRPGADEGLGKAHVVVDVWSTEHGKWVVLDPQLNLFYAARDGAVLSALEIHDRVRSRAFHDLRMSRDADIRQDYTPMESHDTVDYETMEVPDGFDRDEVWRSLPDHGDVDSFIRFWEEYYDQFVFRRSYSLNRPKSVTGNDSCRELYFYDVDVLPPIVFQRMAQAVTFTTDRSKIAVPINGVELQWAPAVSADGASEIARGIELSLRHSMPWFDHYEVALNAHRWTTEEAVIHVSLQPGENTISVQPINDYGRPGEQAVVRLWIN</sequence>
<dbReference type="AlphaFoldDB" id="A0A7Y0L781"/>
<evidence type="ECO:0000313" key="2">
    <source>
        <dbReference type="EMBL" id="NMP23715.1"/>
    </source>
</evidence>
<accession>A0A7Y0L781</accession>
<keyword evidence="3" id="KW-1185">Reference proteome</keyword>